<evidence type="ECO:0000313" key="1">
    <source>
        <dbReference type="EMBL" id="KUL23239.1"/>
    </source>
</evidence>
<keyword evidence="2" id="KW-1185">Reference proteome</keyword>
<name>A0A101JAK3_9ACTN</name>
<accession>A0A101JAK3</accession>
<sequence>MDAGLAALLGAAVGSLATLGAAIVSGRAQARSQHDQWRRQHRRDAYASYLSALHDRDIAMDAILDALRSDDPELPDVDEKIRRFITLAREVHRAVEVVILEGPAPLAEVAGRVTQASADLSHVMRRMAENARGGDTTRKAEDTALAAERERILYQAVKDFRLAARSALGNTVE</sequence>
<dbReference type="RefSeq" id="WP_062712576.1">
    <property type="nucleotide sequence ID" value="NZ_LLZG01000388.1"/>
</dbReference>
<comment type="caution">
    <text evidence="1">The sequence shown here is derived from an EMBL/GenBank/DDBJ whole genome shotgun (WGS) entry which is preliminary data.</text>
</comment>
<dbReference type="AlphaFoldDB" id="A0A101JAK3"/>
<protein>
    <submittedName>
        <fullName evidence="1">Proline dehydrogenase</fullName>
    </submittedName>
</protein>
<organism evidence="1 2">
    <name type="scientific">Streptomyces regalis</name>
    <dbReference type="NCBI Taxonomy" id="68262"/>
    <lineage>
        <taxon>Bacteria</taxon>
        <taxon>Bacillati</taxon>
        <taxon>Actinomycetota</taxon>
        <taxon>Actinomycetes</taxon>
        <taxon>Kitasatosporales</taxon>
        <taxon>Streptomycetaceae</taxon>
        <taxon>Streptomyces</taxon>
    </lineage>
</organism>
<dbReference type="OrthoDB" id="3479214at2"/>
<evidence type="ECO:0000313" key="2">
    <source>
        <dbReference type="Proteomes" id="UP000053923"/>
    </source>
</evidence>
<dbReference type="Proteomes" id="UP000053923">
    <property type="component" value="Unassembled WGS sequence"/>
</dbReference>
<dbReference type="EMBL" id="LLZG01000388">
    <property type="protein sequence ID" value="KUL23239.1"/>
    <property type="molecule type" value="Genomic_DNA"/>
</dbReference>
<gene>
    <name evidence="1" type="ORF">ADL12_39880</name>
</gene>
<reference evidence="2" key="1">
    <citation type="submission" date="2015-10" db="EMBL/GenBank/DDBJ databases">
        <authorList>
            <person name="Ju K.-S."/>
            <person name="Doroghazi J.R."/>
            <person name="Metcalf W.W."/>
        </authorList>
    </citation>
    <scope>NUCLEOTIDE SEQUENCE [LARGE SCALE GENOMIC DNA]</scope>
    <source>
        <strain evidence="2">NRRL 3151</strain>
    </source>
</reference>
<proteinExistence type="predicted"/>